<dbReference type="PANTHER" id="PTHR47197">
    <property type="entry name" value="PROTEIN NIRF"/>
    <property type="match status" value="1"/>
</dbReference>
<dbReference type="GO" id="GO:0004553">
    <property type="term" value="F:hydrolase activity, hydrolyzing O-glycosyl compounds"/>
    <property type="evidence" value="ECO:0007669"/>
    <property type="project" value="InterPro"/>
</dbReference>
<dbReference type="Gene3D" id="2.130.10.10">
    <property type="entry name" value="YVTN repeat-like/Quinoprotein amine dehydrogenase"/>
    <property type="match status" value="3"/>
</dbReference>
<comment type="caution">
    <text evidence="2">The sequence shown here is derived from an EMBL/GenBank/DDBJ whole genome shotgun (WGS) entry which is preliminary data.</text>
</comment>
<proteinExistence type="predicted"/>
<evidence type="ECO:0000313" key="3">
    <source>
        <dbReference type="Proteomes" id="UP000019109"/>
    </source>
</evidence>
<dbReference type="InterPro" id="IPR051200">
    <property type="entry name" value="Host-pathogen_enzymatic-act"/>
</dbReference>
<feature type="domain" description="Dockerin" evidence="1">
    <location>
        <begin position="1238"/>
        <end position="1308"/>
    </location>
</feature>
<dbReference type="Pfam" id="PF00404">
    <property type="entry name" value="Dockerin_1"/>
    <property type="match status" value="1"/>
</dbReference>
<keyword evidence="3" id="KW-1185">Reference proteome</keyword>
<sequence length="1311" mass="147214">MQPKNTFEEFEFPIGTKISDAISHPTEPVIFAADSANSKVYSVNVETGTVREVYIGGTIDKMAYFDNELFVTVLTNAYSPNSQPEGQSGVIAVIDTVAMELKEKIDIDIVPYDIVAGRDGYLYVTSGSEKLDYINSYSRSAKELADSELIRHMSLAEYHPALNRIYTIDEDVSPRDYKVYNIDNGKFVSYYDSIYHGDYSLDTYFKISPDGKYIFNGSGCIFTCTEDEKEDMRFFFKLDKEFNNIVFDLDHDLFFTSVGDMQIHVYDYNTLRRIKTVNSKGNVSKLLYAAGELIALYDDGKGGLALENIQISGIIDNLPVPIPTPAVTFIPIMSNEPSIRFDLDMEVKDSVIHPDKEFIYIINGSDELVKIDFETGEKVTVTLGYNSNCIAFGNGEIYVGFGSQGMIGIYNAETLQYEDRILVGDTFLDVAVGNDGYIYTSPNETGLKNCLLKSFSGETKQEVSASKLKRPEAGYLAANPVNNSLVFSSISVSPTDLYTIKYDNGIITETYDSPYHGEYRIASKNRISPDGLYIFNNSGNIFTASDNNTEDLRFYLKLNKSFNDVAFDIENDKFYVASSENTIYEYNYSTFTQIDTKYTEGTVKDMYFRDGYLIAVSKVANKRTILEKIRVWEGPVKSINLKNYRVGDSVIHGKKSLVYFVDDTNNKLVSVNYMAGEIKESEVTYSPNCVDIYNGEIYVGCGENKIIYIYDDNTLELKDWIMSGTTFEDLGIGNDGFIYILGGGYVRSFSRTLKQEISNMQVHFFGKMEKHPSRNAFYFTSQGVIPADIYAFEYENGSVVNVYNSPYHGEYSIGRINKISPDGKLLFNSSGNIFASGINPMYDIRYLSKLERSFTDACFDERSNLLFAAYSNNVDIYDYSTLTKLAGLSVGNIPSYVFYKSRTLFLLAPDSLETVTGEELDEIIPSNSEPTPAPGIMLPINAAISDAVEHPEKPVIFAVDAANSKVYSINIKTGEIKETLIDGAIERLDYQNGILYVTIFKKNQDSNLREFGQISAVVVIDADTMKIKKQFKLEIAPYDIVAGRDGIVYLTSHKDGWAVLASYSPDSEQVIETKLAYGMSFAELHPVLNRIYTIDTTVSPRDYTAFNIDNGKFVSSYDSPYHGQYKLATNYKISPDGKYLFNGCGAIFTCSESKTEDMNFARMLDKTFKDIAFNVEEKKFYITAGDNRIYVYNYEDFTEIKTVSSVGEISKLFYVGGKLCALSTSANGRPMIEVVEEVKIKYGDVNNDGKINSTDIMYLKGHLLRNSTYKLDEYGLLAADVDGDGSVTSLDLSYLKRYILRKISDFPANNK</sequence>
<dbReference type="PROSITE" id="PS51766">
    <property type="entry name" value="DOCKERIN"/>
    <property type="match status" value="1"/>
</dbReference>
<dbReference type="SUPFAM" id="SSF50969">
    <property type="entry name" value="YVTN repeat-like/Quinoprotein amine dehydrogenase"/>
    <property type="match status" value="1"/>
</dbReference>
<organism evidence="2 3">
    <name type="scientific">Acetivibrio straminisolvens JCM 21531</name>
    <dbReference type="NCBI Taxonomy" id="1294263"/>
    <lineage>
        <taxon>Bacteria</taxon>
        <taxon>Bacillati</taxon>
        <taxon>Bacillota</taxon>
        <taxon>Clostridia</taxon>
        <taxon>Eubacteriales</taxon>
        <taxon>Oscillospiraceae</taxon>
        <taxon>Acetivibrio</taxon>
    </lineage>
</organism>
<evidence type="ECO:0000313" key="2">
    <source>
        <dbReference type="EMBL" id="GAE90286.1"/>
    </source>
</evidence>
<dbReference type="InterPro" id="IPR002105">
    <property type="entry name" value="Dockerin_1_rpt"/>
</dbReference>
<dbReference type="SUPFAM" id="SSF63446">
    <property type="entry name" value="Type I dockerin domain"/>
    <property type="match status" value="1"/>
</dbReference>
<accession>W4VAS6</accession>
<dbReference type="GO" id="GO:0000272">
    <property type="term" value="P:polysaccharide catabolic process"/>
    <property type="evidence" value="ECO:0007669"/>
    <property type="project" value="InterPro"/>
</dbReference>
<dbReference type="InterPro" id="IPR015943">
    <property type="entry name" value="WD40/YVTN_repeat-like_dom_sf"/>
</dbReference>
<dbReference type="InterPro" id="IPR018247">
    <property type="entry name" value="EF_Hand_1_Ca_BS"/>
</dbReference>
<dbReference type="Proteomes" id="UP000019109">
    <property type="component" value="Unassembled WGS sequence"/>
</dbReference>
<protein>
    <submittedName>
        <fullName evidence="2">Alpha-L-arabinofuranosidase II</fullName>
    </submittedName>
</protein>
<reference evidence="2" key="1">
    <citation type="journal article" date="2014" name="Genome Announc.">
        <title>Draft Genome Sequence of Clostridium straminisolvens Strain JCM 21531T, Isolated from a Cellulose-Degrading Bacterial Community.</title>
        <authorList>
            <person name="Yuki M."/>
            <person name="Oshima K."/>
            <person name="Suda W."/>
            <person name="Sakamoto M."/>
            <person name="Kitamura K."/>
            <person name="Iida T."/>
            <person name="Hattori M."/>
            <person name="Ohkuma M."/>
        </authorList>
    </citation>
    <scope>NUCLEOTIDE SEQUENCE [LARGE SCALE GENOMIC DNA]</scope>
    <source>
        <strain evidence="2">JCM 21531</strain>
    </source>
</reference>
<dbReference type="PROSITE" id="PS00018">
    <property type="entry name" value="EF_HAND_1"/>
    <property type="match status" value="2"/>
</dbReference>
<dbReference type="InterPro" id="IPR016134">
    <property type="entry name" value="Dockerin_dom"/>
</dbReference>
<dbReference type="CDD" id="cd14256">
    <property type="entry name" value="Dockerin_I"/>
    <property type="match status" value="1"/>
</dbReference>
<gene>
    <name evidence="2" type="ORF">JCM21531_3881</name>
</gene>
<dbReference type="Gene3D" id="1.10.1330.10">
    <property type="entry name" value="Dockerin domain"/>
    <property type="match status" value="1"/>
</dbReference>
<dbReference type="STRING" id="1294263.JCM21531_3881"/>
<evidence type="ECO:0000259" key="1">
    <source>
        <dbReference type="PROSITE" id="PS51766"/>
    </source>
</evidence>
<dbReference type="InterPro" id="IPR011047">
    <property type="entry name" value="Quinoprotein_ADH-like_sf"/>
</dbReference>
<dbReference type="InterPro" id="IPR011044">
    <property type="entry name" value="Quino_amine_DH_bsu"/>
</dbReference>
<dbReference type="EMBL" id="BAVR01000062">
    <property type="protein sequence ID" value="GAE90286.1"/>
    <property type="molecule type" value="Genomic_DNA"/>
</dbReference>
<dbReference type="SUPFAM" id="SSF50998">
    <property type="entry name" value="Quinoprotein alcohol dehydrogenase-like"/>
    <property type="match status" value="2"/>
</dbReference>
<dbReference type="PANTHER" id="PTHR47197:SF3">
    <property type="entry name" value="DIHYDRO-HEME D1 DEHYDROGENASE"/>
    <property type="match status" value="1"/>
</dbReference>
<dbReference type="InterPro" id="IPR036439">
    <property type="entry name" value="Dockerin_dom_sf"/>
</dbReference>
<name>W4VAS6_9FIRM</name>